<organism evidence="8 9">
    <name type="scientific">Microbacterium nanhaiense</name>
    <dbReference type="NCBI Taxonomy" id="1301026"/>
    <lineage>
        <taxon>Bacteria</taxon>
        <taxon>Bacillati</taxon>
        <taxon>Actinomycetota</taxon>
        <taxon>Actinomycetes</taxon>
        <taxon>Micrococcales</taxon>
        <taxon>Microbacteriaceae</taxon>
        <taxon>Microbacterium</taxon>
    </lineage>
</organism>
<keyword evidence="4" id="KW-0732">Signal</keyword>
<comment type="caution">
    <text evidence="8">The sequence shown here is derived from an EMBL/GenBank/DDBJ whole genome shotgun (WGS) entry which is preliminary data.</text>
</comment>
<accession>A0ABQ2N1U8</accession>
<keyword evidence="9" id="KW-1185">Reference proteome</keyword>
<comment type="function">
    <text evidence="1">Alpha-L-fucosidase is responsible for hydrolyzing the alpha-1,6-linked fucose joined to the reducing-end N-acetylglucosamine of the carbohydrate moieties of glycoproteins.</text>
</comment>
<dbReference type="InterPro" id="IPR000933">
    <property type="entry name" value="Glyco_hydro_29"/>
</dbReference>
<dbReference type="Gene3D" id="3.20.20.80">
    <property type="entry name" value="Glycosidases"/>
    <property type="match status" value="1"/>
</dbReference>
<dbReference type="SUPFAM" id="SSF51445">
    <property type="entry name" value="(Trans)glycosidases"/>
    <property type="match status" value="1"/>
</dbReference>
<gene>
    <name evidence="8" type="ORF">GCM10010910_17950</name>
</gene>
<reference evidence="9" key="1">
    <citation type="journal article" date="2019" name="Int. J. Syst. Evol. Microbiol.">
        <title>The Global Catalogue of Microorganisms (GCM) 10K type strain sequencing project: providing services to taxonomists for standard genome sequencing and annotation.</title>
        <authorList>
            <consortium name="The Broad Institute Genomics Platform"/>
            <consortium name="The Broad Institute Genome Sequencing Center for Infectious Disease"/>
            <person name="Wu L."/>
            <person name="Ma J."/>
        </authorList>
    </citation>
    <scope>NUCLEOTIDE SEQUENCE [LARGE SCALE GENOMIC DNA]</scope>
    <source>
        <strain evidence="9">CGMCC 4.7181</strain>
    </source>
</reference>
<dbReference type="InterPro" id="IPR057739">
    <property type="entry name" value="Glyco_hydro_29_N"/>
</dbReference>
<keyword evidence="6" id="KW-0326">Glycosidase</keyword>
<evidence type="ECO:0000313" key="8">
    <source>
        <dbReference type="EMBL" id="GGO64040.1"/>
    </source>
</evidence>
<dbReference type="Proteomes" id="UP000638043">
    <property type="component" value="Unassembled WGS sequence"/>
</dbReference>
<evidence type="ECO:0000256" key="5">
    <source>
        <dbReference type="ARBA" id="ARBA00022801"/>
    </source>
</evidence>
<dbReference type="InterPro" id="IPR016286">
    <property type="entry name" value="FUC_metazoa-typ"/>
</dbReference>
<evidence type="ECO:0000256" key="6">
    <source>
        <dbReference type="ARBA" id="ARBA00023295"/>
    </source>
</evidence>
<dbReference type="SMART" id="SM00812">
    <property type="entry name" value="Alpha_L_fucos"/>
    <property type="match status" value="1"/>
</dbReference>
<sequence>MTEKTWSDLERRLPEWYERAKFGIFIHWGAYSVPAWGEPLGALGEIDDATWFAHNPYAEWYFNTIRIDGSPAQRHHRETYGDAPYDAFLDEWRAENFDPRAWAELFARAGAEYVIPTTKHHDGITLWDAPGTGARNTVRRGPRRDLVGAIADAVREAGIRFGVYYSGGLDWSITDLPPHRSGAEVKSLRPNDAAYHYYALSHVRDLIERYRPDVLWNDIEWPDAGKHNEKDGLHGLFADYFSSNPDGIVNDRWGDTYHDVATTEYSAGKENENEAVWENNRGLGWSFGYNRVESPREILDSLQLAKHWVDVVSKGGRLLLNVGPMADGTIPELQQRSLEGFGDWKRGAIAEAAAVTRRMAPPVTAGDERWRREWETPDERILFLAEPGEYRIPEGADPAGARVLAGEASVDGGAIRVEAVGAGPVAVAFARA</sequence>
<dbReference type="PANTHER" id="PTHR10030">
    <property type="entry name" value="ALPHA-L-FUCOSIDASE"/>
    <property type="match status" value="1"/>
</dbReference>
<evidence type="ECO:0000313" key="9">
    <source>
        <dbReference type="Proteomes" id="UP000638043"/>
    </source>
</evidence>
<keyword evidence="5" id="KW-0378">Hydrolase</keyword>
<dbReference type="EC" id="3.2.1.51" evidence="3"/>
<comment type="similarity">
    <text evidence="2">Belongs to the glycosyl hydrolase 29 family.</text>
</comment>
<dbReference type="PRINTS" id="PR00741">
    <property type="entry name" value="GLHYDRLASE29"/>
</dbReference>
<proteinExistence type="inferred from homology"/>
<dbReference type="PANTHER" id="PTHR10030:SF37">
    <property type="entry name" value="ALPHA-L-FUCOSIDASE-RELATED"/>
    <property type="match status" value="1"/>
</dbReference>
<evidence type="ECO:0000259" key="7">
    <source>
        <dbReference type="Pfam" id="PF01120"/>
    </source>
</evidence>
<feature type="domain" description="Glycoside hydrolase family 29 N-terminal" evidence="7">
    <location>
        <begin position="3"/>
        <end position="344"/>
    </location>
</feature>
<dbReference type="InterPro" id="IPR017853">
    <property type="entry name" value="GH"/>
</dbReference>
<evidence type="ECO:0000256" key="1">
    <source>
        <dbReference type="ARBA" id="ARBA00004071"/>
    </source>
</evidence>
<dbReference type="Pfam" id="PF01120">
    <property type="entry name" value="Alpha_L_fucos"/>
    <property type="match status" value="1"/>
</dbReference>
<name>A0ABQ2N1U8_9MICO</name>
<evidence type="ECO:0000256" key="3">
    <source>
        <dbReference type="ARBA" id="ARBA00012662"/>
    </source>
</evidence>
<protein>
    <recommendedName>
        <fullName evidence="3">alpha-L-fucosidase</fullName>
        <ecNumber evidence="3">3.2.1.51</ecNumber>
    </recommendedName>
</protein>
<evidence type="ECO:0000256" key="2">
    <source>
        <dbReference type="ARBA" id="ARBA00007951"/>
    </source>
</evidence>
<dbReference type="EMBL" id="BMMQ01000005">
    <property type="protein sequence ID" value="GGO64040.1"/>
    <property type="molecule type" value="Genomic_DNA"/>
</dbReference>
<evidence type="ECO:0000256" key="4">
    <source>
        <dbReference type="ARBA" id="ARBA00022729"/>
    </source>
</evidence>